<dbReference type="Proteomes" id="UP000179164">
    <property type="component" value="Unassembled WGS sequence"/>
</dbReference>
<evidence type="ECO:0000256" key="2">
    <source>
        <dbReference type="ARBA" id="ARBA00023082"/>
    </source>
</evidence>
<dbReference type="SUPFAM" id="SSF88659">
    <property type="entry name" value="Sigma3 and sigma4 domains of RNA polymerase sigma factors"/>
    <property type="match status" value="2"/>
</dbReference>
<proteinExistence type="predicted"/>
<evidence type="ECO:0000256" key="4">
    <source>
        <dbReference type="ARBA" id="ARBA00023163"/>
    </source>
</evidence>
<dbReference type="Pfam" id="PF04539">
    <property type="entry name" value="Sigma70_r3"/>
    <property type="match status" value="1"/>
</dbReference>
<evidence type="ECO:0000259" key="7">
    <source>
        <dbReference type="Pfam" id="PF04542"/>
    </source>
</evidence>
<evidence type="ECO:0000259" key="5">
    <source>
        <dbReference type="Pfam" id="PF00140"/>
    </source>
</evidence>
<keyword evidence="4" id="KW-0804">Transcription</keyword>
<dbReference type="PANTHER" id="PTHR30603:SF47">
    <property type="entry name" value="RNA POLYMERASE SIGMA FACTOR SIGD, CHLOROPLASTIC"/>
    <property type="match status" value="1"/>
</dbReference>
<comment type="caution">
    <text evidence="9">The sequence shown here is derived from an EMBL/GenBank/DDBJ whole genome shotgun (WGS) entry which is preliminary data.</text>
</comment>
<organism evidence="9 10">
    <name type="scientific">Candidatus Kerfeldbacteria bacterium RIFCSPLOWO2_01_FULL_48_11</name>
    <dbReference type="NCBI Taxonomy" id="1798543"/>
    <lineage>
        <taxon>Bacteria</taxon>
        <taxon>Candidatus Kerfeldiibacteriota</taxon>
    </lineage>
</organism>
<reference evidence="9 10" key="1">
    <citation type="journal article" date="2016" name="Nat. Commun.">
        <title>Thousands of microbial genomes shed light on interconnected biogeochemical processes in an aquifer system.</title>
        <authorList>
            <person name="Anantharaman K."/>
            <person name="Brown C.T."/>
            <person name="Hug L.A."/>
            <person name="Sharon I."/>
            <person name="Castelle C.J."/>
            <person name="Probst A.J."/>
            <person name="Thomas B.C."/>
            <person name="Singh A."/>
            <person name="Wilkins M.J."/>
            <person name="Karaoz U."/>
            <person name="Brodie E.L."/>
            <person name="Williams K.H."/>
            <person name="Hubbard S.S."/>
            <person name="Banfield J.F."/>
        </authorList>
    </citation>
    <scope>NUCLEOTIDE SEQUENCE [LARGE SCALE GENOMIC DNA]</scope>
</reference>
<evidence type="ECO:0000259" key="8">
    <source>
        <dbReference type="Pfam" id="PF04545"/>
    </source>
</evidence>
<accession>A0A1G2B731</accession>
<dbReference type="InterPro" id="IPR050239">
    <property type="entry name" value="Sigma-70_RNA_pol_init_factors"/>
</dbReference>
<name>A0A1G2B731_9BACT</name>
<dbReference type="SUPFAM" id="SSF88946">
    <property type="entry name" value="Sigma2 domain of RNA polymerase sigma factors"/>
    <property type="match status" value="1"/>
</dbReference>
<feature type="domain" description="RNA polymerase sigma-70 region 4" evidence="8">
    <location>
        <begin position="204"/>
        <end position="257"/>
    </location>
</feature>
<dbReference type="Pfam" id="PF04545">
    <property type="entry name" value="Sigma70_r4"/>
    <property type="match status" value="1"/>
</dbReference>
<keyword evidence="3" id="KW-0238">DNA-binding</keyword>
<evidence type="ECO:0000259" key="6">
    <source>
        <dbReference type="Pfam" id="PF04539"/>
    </source>
</evidence>
<dbReference type="GO" id="GO:0003677">
    <property type="term" value="F:DNA binding"/>
    <property type="evidence" value="ECO:0007669"/>
    <property type="project" value="UniProtKB-KW"/>
</dbReference>
<gene>
    <name evidence="9" type="ORF">A2898_01440</name>
</gene>
<dbReference type="InterPro" id="IPR007624">
    <property type="entry name" value="RNA_pol_sigma70_r3"/>
</dbReference>
<dbReference type="GO" id="GO:0016987">
    <property type="term" value="F:sigma factor activity"/>
    <property type="evidence" value="ECO:0007669"/>
    <property type="project" value="UniProtKB-KW"/>
</dbReference>
<keyword evidence="1" id="KW-0805">Transcription regulation</keyword>
<dbReference type="PANTHER" id="PTHR30603">
    <property type="entry name" value="RNA POLYMERASE SIGMA FACTOR RPO"/>
    <property type="match status" value="1"/>
</dbReference>
<dbReference type="EMBL" id="MHKE01000012">
    <property type="protein sequence ID" value="OGY84050.1"/>
    <property type="molecule type" value="Genomic_DNA"/>
</dbReference>
<sequence>MYLEEIGETALLTQPQEVSLAERIKQGDQDALQKLTKANLRFVVSVAKQYQNQGLSLGDLIQEGNIGCIKAAKRFDETRGFKFISYAVWWIRQAILQALAEQSRVVRVPVNQVGVLHKIGKVASWLEQDLGRKPTDDEIAAFMADTTVGEVEFVKRIGGTHLSLDAPFSTAEDSTLLDVLEDELAPPPDSSLFKDELRLLVERAIETLTPREAEVIDLYFGLSTRKGIPLEEIGTCFNLTRERVRQIKEKAIRRLRHVSRSKSLVPYKDED</sequence>
<protein>
    <submittedName>
        <fullName evidence="9">RNA polymerase subunit sigma</fullName>
    </submittedName>
</protein>
<dbReference type="InterPro" id="IPR007627">
    <property type="entry name" value="RNA_pol_sigma70_r2"/>
</dbReference>
<dbReference type="InterPro" id="IPR009042">
    <property type="entry name" value="RNA_pol_sigma70_r1_2"/>
</dbReference>
<dbReference type="InterPro" id="IPR007630">
    <property type="entry name" value="RNA_pol_sigma70_r4"/>
</dbReference>
<feature type="domain" description="RNA polymerase sigma-70 region 2" evidence="7">
    <location>
        <begin position="37"/>
        <end position="104"/>
    </location>
</feature>
<evidence type="ECO:0000313" key="9">
    <source>
        <dbReference type="EMBL" id="OGY84050.1"/>
    </source>
</evidence>
<dbReference type="PIRSF" id="PIRSF000770">
    <property type="entry name" value="RNA_pol_sigma-SigE/K"/>
    <property type="match status" value="1"/>
</dbReference>
<dbReference type="Gene3D" id="1.10.10.10">
    <property type="entry name" value="Winged helix-like DNA-binding domain superfamily/Winged helix DNA-binding domain"/>
    <property type="match status" value="2"/>
</dbReference>
<evidence type="ECO:0000313" key="10">
    <source>
        <dbReference type="Proteomes" id="UP000179164"/>
    </source>
</evidence>
<feature type="domain" description="RNA polymerase sigma-70 region 3" evidence="6">
    <location>
        <begin position="116"/>
        <end position="187"/>
    </location>
</feature>
<dbReference type="AlphaFoldDB" id="A0A1G2B731"/>
<dbReference type="InterPro" id="IPR013325">
    <property type="entry name" value="RNA_pol_sigma_r2"/>
</dbReference>
<dbReference type="CDD" id="cd06171">
    <property type="entry name" value="Sigma70_r4"/>
    <property type="match status" value="1"/>
</dbReference>
<dbReference type="InterPro" id="IPR000943">
    <property type="entry name" value="RNA_pol_sigma70"/>
</dbReference>
<dbReference type="Pfam" id="PF00140">
    <property type="entry name" value="Sigma70_r1_2"/>
    <property type="match status" value="1"/>
</dbReference>
<dbReference type="Pfam" id="PF04542">
    <property type="entry name" value="Sigma70_r2"/>
    <property type="match status" value="1"/>
</dbReference>
<feature type="domain" description="RNA polymerase sigma-70 region 1.2" evidence="5">
    <location>
        <begin position="1"/>
        <end position="29"/>
    </location>
</feature>
<dbReference type="InterPro" id="IPR036388">
    <property type="entry name" value="WH-like_DNA-bd_sf"/>
</dbReference>
<evidence type="ECO:0000256" key="3">
    <source>
        <dbReference type="ARBA" id="ARBA00023125"/>
    </source>
</evidence>
<dbReference type="InterPro" id="IPR014284">
    <property type="entry name" value="RNA_pol_sigma-70_dom"/>
</dbReference>
<keyword evidence="2" id="KW-0731">Sigma factor</keyword>
<dbReference type="InterPro" id="IPR013324">
    <property type="entry name" value="RNA_pol_sigma_r3/r4-like"/>
</dbReference>
<dbReference type="Gene3D" id="1.10.601.10">
    <property type="entry name" value="RNA Polymerase Primary Sigma Factor"/>
    <property type="match status" value="2"/>
</dbReference>
<dbReference type="GO" id="GO:0006352">
    <property type="term" value="P:DNA-templated transcription initiation"/>
    <property type="evidence" value="ECO:0007669"/>
    <property type="project" value="InterPro"/>
</dbReference>
<dbReference type="STRING" id="1798543.A2898_01440"/>
<dbReference type="PRINTS" id="PR00046">
    <property type="entry name" value="SIGMA70FCT"/>
</dbReference>
<evidence type="ECO:0000256" key="1">
    <source>
        <dbReference type="ARBA" id="ARBA00023015"/>
    </source>
</evidence>
<dbReference type="NCBIfam" id="TIGR02937">
    <property type="entry name" value="sigma70-ECF"/>
    <property type="match status" value="1"/>
</dbReference>